<dbReference type="GO" id="GO:0044780">
    <property type="term" value="P:bacterial-type flagellum assembly"/>
    <property type="evidence" value="ECO:0007669"/>
    <property type="project" value="InterPro"/>
</dbReference>
<dbReference type="Gene3D" id="1.20.120.340">
    <property type="entry name" value="Flagellar protein FliS"/>
    <property type="match status" value="1"/>
</dbReference>
<dbReference type="CDD" id="cd16098">
    <property type="entry name" value="FliS"/>
    <property type="match status" value="1"/>
</dbReference>
<evidence type="ECO:0000256" key="1">
    <source>
        <dbReference type="ARBA" id="ARBA00004514"/>
    </source>
</evidence>
<reference evidence="8 9" key="1">
    <citation type="submission" date="2020-02" db="EMBL/GenBank/DDBJ databases">
        <authorList>
            <person name="Kim M.K."/>
        </authorList>
    </citation>
    <scope>NUCLEOTIDE SEQUENCE [LARGE SCALE GENOMIC DNA]</scope>
    <source>
        <strain evidence="8 9">17J57-3</strain>
    </source>
</reference>
<keyword evidence="5" id="KW-0143">Chaperone</keyword>
<keyword evidence="3 6" id="KW-0963">Cytoplasm</keyword>
<dbReference type="InterPro" id="IPR003713">
    <property type="entry name" value="FliS"/>
</dbReference>
<sequence length="157" mass="16260">MFGSPQSGASVYAKLGMETSVAAADPHKLIVMLFEGAMVAVASAVQHMQAGDFEKKGAAISKAIMIIDAGLRASLNKEAGGNLALNLDSLYEYMSKRLLIANLKNQPKVLEEVYDLLKGLKGAWETIGSKPAESASQPSAAGAYSAAATSPSSLAKA</sequence>
<dbReference type="PANTHER" id="PTHR34773">
    <property type="entry name" value="FLAGELLAR SECRETION CHAPERONE FLIS"/>
    <property type="match status" value="1"/>
</dbReference>
<feature type="region of interest" description="Disordered" evidence="7">
    <location>
        <begin position="130"/>
        <end position="157"/>
    </location>
</feature>
<dbReference type="Proteomes" id="UP000482155">
    <property type="component" value="Unassembled WGS sequence"/>
</dbReference>
<evidence type="ECO:0000256" key="2">
    <source>
        <dbReference type="ARBA" id="ARBA00008787"/>
    </source>
</evidence>
<organism evidence="8 9">
    <name type="scientific">Noviherbaspirillum galbum</name>
    <dbReference type="NCBI Taxonomy" id="2709383"/>
    <lineage>
        <taxon>Bacteria</taxon>
        <taxon>Pseudomonadati</taxon>
        <taxon>Pseudomonadota</taxon>
        <taxon>Betaproteobacteria</taxon>
        <taxon>Burkholderiales</taxon>
        <taxon>Oxalobacteraceae</taxon>
        <taxon>Noviherbaspirillum</taxon>
    </lineage>
</organism>
<feature type="compositionally biased region" description="Low complexity" evidence="7">
    <location>
        <begin position="134"/>
        <end position="157"/>
    </location>
</feature>
<dbReference type="EMBL" id="JAAIVB010000054">
    <property type="protein sequence ID" value="NEX62704.1"/>
    <property type="molecule type" value="Genomic_DNA"/>
</dbReference>
<evidence type="ECO:0000256" key="4">
    <source>
        <dbReference type="ARBA" id="ARBA00022795"/>
    </source>
</evidence>
<evidence type="ECO:0000313" key="8">
    <source>
        <dbReference type="EMBL" id="NEX62704.1"/>
    </source>
</evidence>
<name>A0A6B3SPE4_9BURK</name>
<comment type="caution">
    <text evidence="8">The sequence shown here is derived from an EMBL/GenBank/DDBJ whole genome shotgun (WGS) entry which is preliminary data.</text>
</comment>
<comment type="similarity">
    <text evidence="2 6">Belongs to the FliS family.</text>
</comment>
<dbReference type="AlphaFoldDB" id="A0A6B3SPE4"/>
<accession>A0A6B3SPE4</accession>
<gene>
    <name evidence="8" type="primary">fliS</name>
    <name evidence="8" type="ORF">G3574_16575</name>
</gene>
<keyword evidence="9" id="KW-1185">Reference proteome</keyword>
<keyword evidence="8" id="KW-0969">Cilium</keyword>
<evidence type="ECO:0000256" key="3">
    <source>
        <dbReference type="ARBA" id="ARBA00022490"/>
    </source>
</evidence>
<evidence type="ECO:0000256" key="5">
    <source>
        <dbReference type="ARBA" id="ARBA00023186"/>
    </source>
</evidence>
<proteinExistence type="inferred from homology"/>
<keyword evidence="4 6" id="KW-1005">Bacterial flagellum biogenesis</keyword>
<dbReference type="InterPro" id="IPR036584">
    <property type="entry name" value="FliS_sf"/>
</dbReference>
<dbReference type="RefSeq" id="WP_163965457.1">
    <property type="nucleotide sequence ID" value="NZ_JAAIVB010000054.1"/>
</dbReference>
<keyword evidence="8" id="KW-0282">Flagellum</keyword>
<keyword evidence="8" id="KW-0966">Cell projection</keyword>
<dbReference type="NCBIfam" id="TIGR00208">
    <property type="entry name" value="fliS"/>
    <property type="match status" value="1"/>
</dbReference>
<evidence type="ECO:0000313" key="9">
    <source>
        <dbReference type="Proteomes" id="UP000482155"/>
    </source>
</evidence>
<dbReference type="SUPFAM" id="SSF101116">
    <property type="entry name" value="Flagellar export chaperone FliS"/>
    <property type="match status" value="1"/>
</dbReference>
<dbReference type="Pfam" id="PF02561">
    <property type="entry name" value="FliS"/>
    <property type="match status" value="1"/>
</dbReference>
<dbReference type="GO" id="GO:0071973">
    <property type="term" value="P:bacterial-type flagellum-dependent cell motility"/>
    <property type="evidence" value="ECO:0007669"/>
    <property type="project" value="TreeGrafter"/>
</dbReference>
<comment type="subcellular location">
    <subcellularLocation>
        <location evidence="1 6">Cytoplasm</location>
        <location evidence="1 6">Cytosol</location>
    </subcellularLocation>
</comment>
<protein>
    <recommendedName>
        <fullName evidence="6">Flagellar secretion chaperone FliS</fullName>
    </recommendedName>
</protein>
<evidence type="ECO:0000256" key="7">
    <source>
        <dbReference type="SAM" id="MobiDB-lite"/>
    </source>
</evidence>
<dbReference type="PANTHER" id="PTHR34773:SF1">
    <property type="entry name" value="FLAGELLAR SECRETION CHAPERONE FLIS"/>
    <property type="match status" value="1"/>
</dbReference>
<dbReference type="GO" id="GO:0005829">
    <property type="term" value="C:cytosol"/>
    <property type="evidence" value="ECO:0007669"/>
    <property type="project" value="UniProtKB-SubCell"/>
</dbReference>
<evidence type="ECO:0000256" key="6">
    <source>
        <dbReference type="PIRNR" id="PIRNR039090"/>
    </source>
</evidence>
<dbReference type="PIRSF" id="PIRSF039090">
    <property type="entry name" value="Flis"/>
    <property type="match status" value="1"/>
</dbReference>